<gene>
    <name evidence="1" type="ORF">SAMN05192553_1147</name>
</gene>
<name>A0A1H7C1X9_9BACT</name>
<protein>
    <submittedName>
        <fullName evidence="1">Uncharacterized protein</fullName>
    </submittedName>
</protein>
<proteinExistence type="predicted"/>
<keyword evidence="2" id="KW-1185">Reference proteome</keyword>
<reference evidence="2" key="1">
    <citation type="submission" date="2016-10" db="EMBL/GenBank/DDBJ databases">
        <authorList>
            <person name="Varghese N."/>
            <person name="Submissions S."/>
        </authorList>
    </citation>
    <scope>NUCLEOTIDE SEQUENCE [LARGE SCALE GENOMIC DNA]</scope>
    <source>
        <strain evidence="2">IBRC-M 10761</strain>
    </source>
</reference>
<sequence>MQGVEKVIVAADQKGTFIILSCFYQRQRDDDFTLENKQAISEAVRNTANCLSN</sequence>
<dbReference type="EMBL" id="FNZH01000014">
    <property type="protein sequence ID" value="SEJ79625.1"/>
    <property type="molecule type" value="Genomic_DNA"/>
</dbReference>
<dbReference type="AlphaFoldDB" id="A0A1H7C1X9"/>
<evidence type="ECO:0000313" key="2">
    <source>
        <dbReference type="Proteomes" id="UP000199403"/>
    </source>
</evidence>
<accession>A0A1H7C1X9</accession>
<organism evidence="1 2">
    <name type="scientific">Cyclobacterium xiamenense</name>
    <dbReference type="NCBI Taxonomy" id="1297121"/>
    <lineage>
        <taxon>Bacteria</taxon>
        <taxon>Pseudomonadati</taxon>
        <taxon>Bacteroidota</taxon>
        <taxon>Cytophagia</taxon>
        <taxon>Cytophagales</taxon>
        <taxon>Cyclobacteriaceae</taxon>
        <taxon>Cyclobacterium</taxon>
    </lineage>
</organism>
<dbReference type="Proteomes" id="UP000199403">
    <property type="component" value="Unassembled WGS sequence"/>
</dbReference>
<evidence type="ECO:0000313" key="1">
    <source>
        <dbReference type="EMBL" id="SEJ79625.1"/>
    </source>
</evidence>